<comment type="caution">
    <text evidence="4">The sequence shown here is derived from an EMBL/GenBank/DDBJ whole genome shotgun (WGS) entry which is preliminary data.</text>
</comment>
<accession>M0F2X8</accession>
<dbReference type="PATRIC" id="fig|1227481.4.peg.2321"/>
<evidence type="ECO:0000259" key="3">
    <source>
        <dbReference type="Pfam" id="PF26409"/>
    </source>
</evidence>
<name>M0F2X8_9EURY</name>
<keyword evidence="2" id="KW-1133">Transmembrane helix</keyword>
<feature type="transmembrane region" description="Helical" evidence="2">
    <location>
        <begin position="30"/>
        <end position="50"/>
    </location>
</feature>
<feature type="compositionally biased region" description="Basic and acidic residues" evidence="1">
    <location>
        <begin position="12"/>
        <end position="23"/>
    </location>
</feature>
<dbReference type="RefSeq" id="WP_008585416.1">
    <property type="nucleotide sequence ID" value="NZ_AOJO01000048.1"/>
</dbReference>
<proteinExistence type="predicted"/>
<keyword evidence="2" id="KW-0472">Membrane</keyword>
<dbReference type="OrthoDB" id="214676at2157"/>
<keyword evidence="2" id="KW-0812">Transmembrane</keyword>
<evidence type="ECO:0000313" key="5">
    <source>
        <dbReference type="Proteomes" id="UP000011689"/>
    </source>
</evidence>
<dbReference type="STRING" id="1227481.C467_11744"/>
<dbReference type="Pfam" id="PF26409">
    <property type="entry name" value="DUF8107"/>
    <property type="match status" value="1"/>
</dbReference>
<protein>
    <recommendedName>
        <fullName evidence="3">DUF8107 domain-containing protein</fullName>
    </recommendedName>
</protein>
<feature type="region of interest" description="Disordered" evidence="1">
    <location>
        <begin position="1"/>
        <end position="23"/>
    </location>
</feature>
<dbReference type="GeneID" id="72713192"/>
<evidence type="ECO:0000256" key="1">
    <source>
        <dbReference type="SAM" id="MobiDB-lite"/>
    </source>
</evidence>
<feature type="domain" description="DUF8107" evidence="3">
    <location>
        <begin position="10"/>
        <end position="78"/>
    </location>
</feature>
<feature type="transmembrane region" description="Helical" evidence="2">
    <location>
        <begin position="56"/>
        <end position="78"/>
    </location>
</feature>
<feature type="compositionally biased region" description="Gly residues" evidence="1">
    <location>
        <begin position="1"/>
        <end position="10"/>
    </location>
</feature>
<dbReference type="EMBL" id="AOJO01000048">
    <property type="protein sequence ID" value="ELZ54421.1"/>
    <property type="molecule type" value="Genomic_DNA"/>
</dbReference>
<dbReference type="Proteomes" id="UP000011689">
    <property type="component" value="Unassembled WGS sequence"/>
</dbReference>
<evidence type="ECO:0000256" key="2">
    <source>
        <dbReference type="SAM" id="Phobius"/>
    </source>
</evidence>
<organism evidence="4 5">
    <name type="scientific">Halorubrum hochstenium ATCC 700873</name>
    <dbReference type="NCBI Taxonomy" id="1227481"/>
    <lineage>
        <taxon>Archaea</taxon>
        <taxon>Methanobacteriati</taxon>
        <taxon>Methanobacteriota</taxon>
        <taxon>Stenosarchaea group</taxon>
        <taxon>Halobacteria</taxon>
        <taxon>Halobacteriales</taxon>
        <taxon>Haloferacaceae</taxon>
        <taxon>Halorubrum</taxon>
    </lineage>
</organism>
<reference evidence="4 5" key="1">
    <citation type="journal article" date="2014" name="PLoS Genet.">
        <title>Phylogenetically driven sequencing of extremely halophilic archaea reveals strategies for static and dynamic osmo-response.</title>
        <authorList>
            <person name="Becker E.A."/>
            <person name="Seitzer P.M."/>
            <person name="Tritt A."/>
            <person name="Larsen D."/>
            <person name="Krusor M."/>
            <person name="Yao A.I."/>
            <person name="Wu D."/>
            <person name="Madern D."/>
            <person name="Eisen J.A."/>
            <person name="Darling A.E."/>
            <person name="Facciotti M.T."/>
        </authorList>
    </citation>
    <scope>NUCLEOTIDE SEQUENCE [LARGE SCALE GENOMIC DNA]</scope>
    <source>
        <strain evidence="4 5">ATCC 700873</strain>
    </source>
</reference>
<keyword evidence="5" id="KW-1185">Reference proteome</keyword>
<evidence type="ECO:0000313" key="4">
    <source>
        <dbReference type="EMBL" id="ELZ54421.1"/>
    </source>
</evidence>
<sequence>MSDAGETGGGDADDRGIKEGVERSSGDPRVLFAMNAVLSALLASTVVWGLDFLGAAAYSLRNVATLTLIVFAVTYAVVLR</sequence>
<dbReference type="InterPro" id="IPR058420">
    <property type="entry name" value="DUF8107"/>
</dbReference>
<dbReference type="AlphaFoldDB" id="M0F2X8"/>
<gene>
    <name evidence="4" type="ORF">C467_11744</name>
</gene>